<dbReference type="Gene3D" id="1.25.10.10">
    <property type="entry name" value="Leucine-rich Repeat Variant"/>
    <property type="match status" value="2"/>
</dbReference>
<dbReference type="Proteomes" id="UP000642284">
    <property type="component" value="Unassembled WGS sequence"/>
</dbReference>
<organism evidence="1 2">
    <name type="scientific">Streptomyces polyasparticus</name>
    <dbReference type="NCBI Taxonomy" id="2767826"/>
    <lineage>
        <taxon>Bacteria</taxon>
        <taxon>Bacillati</taxon>
        <taxon>Actinomycetota</taxon>
        <taxon>Actinomycetes</taxon>
        <taxon>Kitasatosporales</taxon>
        <taxon>Streptomycetaceae</taxon>
        <taxon>Streptomyces</taxon>
    </lineage>
</organism>
<accession>A0ABR7SJA1</accession>
<sequence>MDSLLRGLAANPALPADLVDVLIAQAGPVLADELASRPDLTRAQTRALFAQGPECGVALARAGRLTAADVDPMARPDVALALLEEGAGEAGLARVLARSAVVEHRERLAACSGLPDDVVALLAADGAEGVVAELALWAPAEVAARLAGHASAAVRRAAACNEATPPAVLAALLTRDGLASLAEAEPCAEPRAIRDAALLNPATPVSAILPHLDHEAVWPSWGPASRTDLPPEAYELLAGHLVPGVRETVAQNRAITESLLHRLAEDTHELVRRGAAHNPRLPLALLDRLTATTKLGPGVLPRIAAATPGETEQLARSRNPELRMLVAGRRDLPPRIRDLLAEDPDAKVAKSIAPHPGLTESQLRAMAERHGSRVYAKVTENQATPSSLLEELAAKSTPVRKALRAIARHPHATDAALRVCLTDVQARVPAASHPALAPSTLAALLDHADWQVVEAAAAHPALPRERLRELVSAQLP</sequence>
<evidence type="ECO:0000313" key="1">
    <source>
        <dbReference type="EMBL" id="MBC9715552.1"/>
    </source>
</evidence>
<evidence type="ECO:0008006" key="3">
    <source>
        <dbReference type="Google" id="ProtNLM"/>
    </source>
</evidence>
<reference evidence="1 2" key="1">
    <citation type="submission" date="2020-08" db="EMBL/GenBank/DDBJ databases">
        <title>Genemic of Streptomyces polyaspartic.</title>
        <authorList>
            <person name="Liu W."/>
        </authorList>
    </citation>
    <scope>NUCLEOTIDE SEQUENCE [LARGE SCALE GENOMIC DNA]</scope>
    <source>
        <strain evidence="1 2">TRM66268-LWL</strain>
    </source>
</reference>
<protein>
    <recommendedName>
        <fullName evidence="3">Leucine rich repeat variant</fullName>
    </recommendedName>
</protein>
<dbReference type="EMBL" id="JACTVJ010000011">
    <property type="protein sequence ID" value="MBC9715552.1"/>
    <property type="molecule type" value="Genomic_DNA"/>
</dbReference>
<evidence type="ECO:0000313" key="2">
    <source>
        <dbReference type="Proteomes" id="UP000642284"/>
    </source>
</evidence>
<dbReference type="InterPro" id="IPR011989">
    <property type="entry name" value="ARM-like"/>
</dbReference>
<comment type="caution">
    <text evidence="1">The sequence shown here is derived from an EMBL/GenBank/DDBJ whole genome shotgun (WGS) entry which is preliminary data.</text>
</comment>
<proteinExistence type="predicted"/>
<name>A0ABR7SJA1_9ACTN</name>
<keyword evidence="2" id="KW-1185">Reference proteome</keyword>
<gene>
    <name evidence="1" type="ORF">H9Y04_23670</name>
</gene>